<dbReference type="NCBIfam" id="TIGR02887">
    <property type="entry name" value="spore_ger_x_C"/>
    <property type="match status" value="1"/>
</dbReference>
<keyword evidence="4" id="KW-0732">Signal</keyword>
<dbReference type="PANTHER" id="PTHR35789">
    <property type="entry name" value="SPORE GERMINATION PROTEIN B3"/>
    <property type="match status" value="1"/>
</dbReference>
<evidence type="ECO:0000256" key="2">
    <source>
        <dbReference type="ARBA" id="ARBA00007886"/>
    </source>
</evidence>
<evidence type="ECO:0000256" key="4">
    <source>
        <dbReference type="ARBA" id="ARBA00022729"/>
    </source>
</evidence>
<keyword evidence="8" id="KW-0175">Coiled coil</keyword>
<dbReference type="GO" id="GO:0016020">
    <property type="term" value="C:membrane"/>
    <property type="evidence" value="ECO:0007669"/>
    <property type="project" value="UniProtKB-SubCell"/>
</dbReference>
<dbReference type="GO" id="GO:0009847">
    <property type="term" value="P:spore germination"/>
    <property type="evidence" value="ECO:0007669"/>
    <property type="project" value="InterPro"/>
</dbReference>
<dbReference type="RefSeq" id="WP_150158600.1">
    <property type="nucleotide sequence ID" value="NZ_QSMZ01000018.1"/>
</dbReference>
<feature type="coiled-coil region" evidence="8">
    <location>
        <begin position="285"/>
        <end position="323"/>
    </location>
</feature>
<evidence type="ECO:0000256" key="1">
    <source>
        <dbReference type="ARBA" id="ARBA00004635"/>
    </source>
</evidence>
<dbReference type="Proteomes" id="UP000323321">
    <property type="component" value="Unassembled WGS sequence"/>
</dbReference>
<evidence type="ECO:0000313" key="11">
    <source>
        <dbReference type="EMBL" id="KAA6460467.1"/>
    </source>
</evidence>
<dbReference type="Pfam" id="PF25198">
    <property type="entry name" value="Spore_GerAC_N"/>
    <property type="match status" value="1"/>
</dbReference>
<dbReference type="EMBL" id="QSMZ01000018">
    <property type="protein sequence ID" value="KAA6460467.1"/>
    <property type="molecule type" value="Genomic_DNA"/>
</dbReference>
<gene>
    <name evidence="11" type="ORF">DX932_19860</name>
</gene>
<protein>
    <submittedName>
        <fullName evidence="11">Ger(X)C family spore germination protein</fullName>
    </submittedName>
</protein>
<evidence type="ECO:0000313" key="12">
    <source>
        <dbReference type="Proteomes" id="UP000323321"/>
    </source>
</evidence>
<dbReference type="PANTHER" id="PTHR35789:SF1">
    <property type="entry name" value="SPORE GERMINATION PROTEIN B3"/>
    <property type="match status" value="1"/>
</dbReference>
<evidence type="ECO:0000256" key="8">
    <source>
        <dbReference type="SAM" id="Coils"/>
    </source>
</evidence>
<dbReference type="InterPro" id="IPR008844">
    <property type="entry name" value="Spore_GerAC-like"/>
</dbReference>
<reference evidence="11 12" key="1">
    <citation type="submission" date="2018-08" db="EMBL/GenBank/DDBJ databases">
        <title>Bacillus phenotypic plasticity.</title>
        <authorList>
            <person name="Hurtado E."/>
        </authorList>
    </citation>
    <scope>NUCLEOTIDE SEQUENCE [LARGE SCALE GENOMIC DNA]</scope>
    <source>
        <strain evidence="11 12">111b</strain>
    </source>
</reference>
<evidence type="ECO:0000259" key="10">
    <source>
        <dbReference type="Pfam" id="PF25198"/>
    </source>
</evidence>
<organism evidence="11 12">
    <name type="scientific">Bacillus cereus</name>
    <dbReference type="NCBI Taxonomy" id="1396"/>
    <lineage>
        <taxon>Bacteria</taxon>
        <taxon>Bacillati</taxon>
        <taxon>Bacillota</taxon>
        <taxon>Bacilli</taxon>
        <taxon>Bacillales</taxon>
        <taxon>Bacillaceae</taxon>
        <taxon>Bacillus</taxon>
        <taxon>Bacillus cereus group</taxon>
    </lineage>
</organism>
<dbReference type="InterPro" id="IPR057336">
    <property type="entry name" value="GerAC_N"/>
</dbReference>
<evidence type="ECO:0000259" key="9">
    <source>
        <dbReference type="Pfam" id="PF05504"/>
    </source>
</evidence>
<sequence length="375" mass="43279">MLQRGILIIICCFYLIGCSHRVPLENVSLMLLIALDRTDKGEMLVGTSIPLFQHETQKTTVEHFVKASSLYEGFSKISSKMTGFVTSSKAEIILVGKKFAEKENWMEHLDSFYRDPYNTINAKVILVDGSTEDIFNVKSLDKPMLPSYIDEVIESSIENNQAVSSTIQQLIRENNEEGMTQTVPIIIRKRNHIDTVGIGFLDHHGKYVARLPKKDIVFFNLMNRSRKKGRMILHLDLKPFDKKNHPNASILVQDAKRKVKINYHKGKFMFNIDVYMNVAITERLNTKMIKNNENQKQEIRKMEQELQVQLDQKLNNIAKHMQKYKIDPMGLGLYAAAYEYKQWKKVRKDWGSILPKGQIHIKTHVKISNTGINRG</sequence>
<keyword evidence="3" id="KW-0309">Germination</keyword>
<feature type="domain" description="Spore germination protein N-terminal" evidence="10">
    <location>
        <begin position="21"/>
        <end position="186"/>
    </location>
</feature>
<accession>A0A9W7Q2S1</accession>
<dbReference type="InterPro" id="IPR046953">
    <property type="entry name" value="Spore_GerAC-like_C"/>
</dbReference>
<dbReference type="Pfam" id="PF05504">
    <property type="entry name" value="Spore_GerAC"/>
    <property type="match status" value="1"/>
</dbReference>
<feature type="domain" description="Spore germination GerAC-like C-terminal" evidence="9">
    <location>
        <begin position="198"/>
        <end position="371"/>
    </location>
</feature>
<comment type="subcellular location">
    <subcellularLocation>
        <location evidence="1">Membrane</location>
        <topology evidence="1">Lipid-anchor</topology>
    </subcellularLocation>
</comment>
<comment type="caution">
    <text evidence="11">The sequence shown here is derived from an EMBL/GenBank/DDBJ whole genome shotgun (WGS) entry which is preliminary data.</text>
</comment>
<dbReference type="InterPro" id="IPR038501">
    <property type="entry name" value="Spore_GerAC_C_sf"/>
</dbReference>
<comment type="similarity">
    <text evidence="2">Belongs to the GerABKC lipoprotein family.</text>
</comment>
<evidence type="ECO:0000256" key="5">
    <source>
        <dbReference type="ARBA" id="ARBA00023136"/>
    </source>
</evidence>
<dbReference type="AlphaFoldDB" id="A0A9W7Q2S1"/>
<keyword evidence="5" id="KW-0472">Membrane</keyword>
<dbReference type="Gene3D" id="3.30.300.210">
    <property type="entry name" value="Nutrient germinant receptor protein C, domain 3"/>
    <property type="match status" value="1"/>
</dbReference>
<evidence type="ECO:0000256" key="3">
    <source>
        <dbReference type="ARBA" id="ARBA00022544"/>
    </source>
</evidence>
<evidence type="ECO:0000256" key="6">
    <source>
        <dbReference type="ARBA" id="ARBA00023139"/>
    </source>
</evidence>
<evidence type="ECO:0000256" key="7">
    <source>
        <dbReference type="ARBA" id="ARBA00023288"/>
    </source>
</evidence>
<keyword evidence="7" id="KW-0449">Lipoprotein</keyword>
<proteinExistence type="inferred from homology"/>
<keyword evidence="6" id="KW-0564">Palmitate</keyword>
<name>A0A9W7Q2S1_BACCE</name>